<feature type="domain" description="SpoVT-AbrB" evidence="2">
    <location>
        <begin position="7"/>
        <end position="52"/>
    </location>
</feature>
<keyword evidence="1" id="KW-0238">DNA-binding</keyword>
<proteinExistence type="predicted"/>
<dbReference type="STRING" id="1798384.A3D03_04235"/>
<evidence type="ECO:0000259" key="2">
    <source>
        <dbReference type="PROSITE" id="PS51740"/>
    </source>
</evidence>
<sequence>MQVQQREEIIKILPKGIMTIPKKFREALGFEENGLARIRQDKGKLVLEPVRTLPYPVRTYTKEEVEKFTALDKKESTMLRKKKLLS</sequence>
<dbReference type="GO" id="GO:0003677">
    <property type="term" value="F:DNA binding"/>
    <property type="evidence" value="ECO:0007669"/>
    <property type="project" value="UniProtKB-UniRule"/>
</dbReference>
<dbReference type="SMART" id="SM00966">
    <property type="entry name" value="SpoVT_AbrB"/>
    <property type="match status" value="1"/>
</dbReference>
<organism evidence="3 4">
    <name type="scientific">Candidatus Gottesmanbacteria bacterium RIFCSPHIGHO2_02_FULL_40_13</name>
    <dbReference type="NCBI Taxonomy" id="1798384"/>
    <lineage>
        <taxon>Bacteria</taxon>
        <taxon>Candidatus Gottesmaniibacteriota</taxon>
    </lineage>
</organism>
<dbReference type="SUPFAM" id="SSF89447">
    <property type="entry name" value="AbrB/MazE/MraZ-like"/>
    <property type="match status" value="1"/>
</dbReference>
<evidence type="ECO:0000256" key="1">
    <source>
        <dbReference type="PROSITE-ProRule" id="PRU01076"/>
    </source>
</evidence>
<name>A0A1F6A8M9_9BACT</name>
<reference evidence="3 4" key="1">
    <citation type="journal article" date="2016" name="Nat. Commun.">
        <title>Thousands of microbial genomes shed light on interconnected biogeochemical processes in an aquifer system.</title>
        <authorList>
            <person name="Anantharaman K."/>
            <person name="Brown C.T."/>
            <person name="Hug L.A."/>
            <person name="Sharon I."/>
            <person name="Castelle C.J."/>
            <person name="Probst A.J."/>
            <person name="Thomas B.C."/>
            <person name="Singh A."/>
            <person name="Wilkins M.J."/>
            <person name="Karaoz U."/>
            <person name="Brodie E.L."/>
            <person name="Williams K.H."/>
            <person name="Hubbard S.S."/>
            <person name="Banfield J.F."/>
        </authorList>
    </citation>
    <scope>NUCLEOTIDE SEQUENCE [LARGE SCALE GENOMIC DNA]</scope>
</reference>
<dbReference type="Gene3D" id="2.10.260.10">
    <property type="match status" value="1"/>
</dbReference>
<protein>
    <recommendedName>
        <fullName evidence="2">SpoVT-AbrB domain-containing protein</fullName>
    </recommendedName>
</protein>
<dbReference type="PROSITE" id="PS51740">
    <property type="entry name" value="SPOVT_ABRB"/>
    <property type="match status" value="1"/>
</dbReference>
<evidence type="ECO:0000313" key="4">
    <source>
        <dbReference type="Proteomes" id="UP000177092"/>
    </source>
</evidence>
<accession>A0A1F6A8M9</accession>
<dbReference type="AlphaFoldDB" id="A0A1F6A8M9"/>
<dbReference type="EMBL" id="MFJN01000033">
    <property type="protein sequence ID" value="OGG20936.1"/>
    <property type="molecule type" value="Genomic_DNA"/>
</dbReference>
<evidence type="ECO:0000313" key="3">
    <source>
        <dbReference type="EMBL" id="OGG20936.1"/>
    </source>
</evidence>
<gene>
    <name evidence="3" type="ORF">A3D03_04235</name>
</gene>
<comment type="caution">
    <text evidence="3">The sequence shown here is derived from an EMBL/GenBank/DDBJ whole genome shotgun (WGS) entry which is preliminary data.</text>
</comment>
<dbReference type="NCBIfam" id="TIGR01439">
    <property type="entry name" value="lp_hng_hel_AbrB"/>
    <property type="match status" value="1"/>
</dbReference>
<dbReference type="InterPro" id="IPR037914">
    <property type="entry name" value="SpoVT-AbrB_sf"/>
</dbReference>
<dbReference type="Pfam" id="PF04014">
    <property type="entry name" value="MazE_antitoxin"/>
    <property type="match status" value="1"/>
</dbReference>
<dbReference type="Proteomes" id="UP000177092">
    <property type="component" value="Unassembled WGS sequence"/>
</dbReference>
<dbReference type="InterPro" id="IPR007159">
    <property type="entry name" value="SpoVT-AbrB_dom"/>
</dbReference>